<organism evidence="1">
    <name type="scientific">marine sediment metagenome</name>
    <dbReference type="NCBI Taxonomy" id="412755"/>
    <lineage>
        <taxon>unclassified sequences</taxon>
        <taxon>metagenomes</taxon>
        <taxon>ecological metagenomes</taxon>
    </lineage>
</organism>
<proteinExistence type="predicted"/>
<feature type="non-terminal residue" evidence="1">
    <location>
        <position position="199"/>
    </location>
</feature>
<comment type="caution">
    <text evidence="1">The sequence shown here is derived from an EMBL/GenBank/DDBJ whole genome shotgun (WGS) entry which is preliminary data.</text>
</comment>
<dbReference type="PANTHER" id="PTHR23521:SF3">
    <property type="entry name" value="MFS TRANSPORTER"/>
    <property type="match status" value="1"/>
</dbReference>
<dbReference type="PANTHER" id="PTHR23521">
    <property type="entry name" value="TRANSPORTER MFS SUPERFAMILY"/>
    <property type="match status" value="1"/>
</dbReference>
<dbReference type="EMBL" id="LAZR01062431">
    <property type="protein sequence ID" value="KKK61526.1"/>
    <property type="molecule type" value="Genomic_DNA"/>
</dbReference>
<reference evidence="1" key="1">
    <citation type="journal article" date="2015" name="Nature">
        <title>Complex archaea that bridge the gap between prokaryotes and eukaryotes.</title>
        <authorList>
            <person name="Spang A."/>
            <person name="Saw J.H."/>
            <person name="Jorgensen S.L."/>
            <person name="Zaremba-Niedzwiedzka K."/>
            <person name="Martijn J."/>
            <person name="Lind A.E."/>
            <person name="van Eijk R."/>
            <person name="Schleper C."/>
            <person name="Guy L."/>
            <person name="Ettema T.J."/>
        </authorList>
    </citation>
    <scope>NUCLEOTIDE SEQUENCE</scope>
</reference>
<gene>
    <name evidence="1" type="ORF">LCGC14_3013460</name>
</gene>
<dbReference type="AlphaFoldDB" id="A0A0F8ZNM9"/>
<name>A0A0F8ZNM9_9ZZZZ</name>
<dbReference type="GO" id="GO:0005886">
    <property type="term" value="C:plasma membrane"/>
    <property type="evidence" value="ECO:0007669"/>
    <property type="project" value="TreeGrafter"/>
</dbReference>
<evidence type="ECO:0000313" key="1">
    <source>
        <dbReference type="EMBL" id="KKK61526.1"/>
    </source>
</evidence>
<sequence>MAGVGKRRAKKALEEILGKKQEKLKLVPALLGAYFNGQKTIVVANRPDFVWCRIRGSTSEVVQAFNETVANHYDLPILIYRDPNAPDIYKVYGRDIRQYDDWGGFSFGLPPHGRSHSFGGSEGNDPVWIYKRQYLPMLPRPVATGTMSIWIEPEFWLVLRFVDGFCLAGLFVVTESWLNARVNNNNRGGILAIYMVVNF</sequence>
<accession>A0A0F8ZNM9</accession>
<protein>
    <submittedName>
        <fullName evidence="1">Uncharacterized protein</fullName>
    </submittedName>
</protein>